<protein>
    <recommendedName>
        <fullName evidence="3">Reverse transcriptase (RNA-dependent DNA polymerase)</fullName>
    </recommendedName>
</protein>
<evidence type="ECO:0000313" key="1">
    <source>
        <dbReference type="EMBL" id="MBU3220920.1"/>
    </source>
</evidence>
<evidence type="ECO:0008006" key="3">
    <source>
        <dbReference type="Google" id="ProtNLM"/>
    </source>
</evidence>
<accession>A0ABS6C5Z7</accession>
<gene>
    <name evidence="1" type="ORF">KPL27_12615</name>
</gene>
<proteinExistence type="predicted"/>
<keyword evidence="2" id="KW-1185">Reference proteome</keyword>
<dbReference type="Proteomes" id="UP000740830">
    <property type="component" value="Unassembled WGS sequence"/>
</dbReference>
<dbReference type="EMBL" id="JAHLDG010000025">
    <property type="protein sequence ID" value="MBU3220920.1"/>
    <property type="molecule type" value="Genomic_DNA"/>
</dbReference>
<dbReference type="RefSeq" id="WP_216132764.1">
    <property type="nucleotide sequence ID" value="NZ_JAHLDG010000025.1"/>
</dbReference>
<organism evidence="1 2">
    <name type="scientific">Clostridium algidicarnis</name>
    <dbReference type="NCBI Taxonomy" id="37659"/>
    <lineage>
        <taxon>Bacteria</taxon>
        <taxon>Bacillati</taxon>
        <taxon>Bacillota</taxon>
        <taxon>Clostridia</taxon>
        <taxon>Eubacteriales</taxon>
        <taxon>Clostridiaceae</taxon>
        <taxon>Clostridium</taxon>
    </lineage>
</organism>
<name>A0ABS6C5Z7_9CLOT</name>
<sequence length="95" mass="10952">MKCFFNPSFTDMVLFEKCKRSTERILANILLYIENKLKLRANKEKTSVSYIGKIKFLGYGIYTSKTCIKTRVHSKSIAKIKTRIKKINARSNALG</sequence>
<reference evidence="1 2" key="1">
    <citation type="submission" date="2021-06" db="EMBL/GenBank/DDBJ databases">
        <title>Clostridia strains as spoilage organisms.</title>
        <authorList>
            <person name="Wambui J."/>
            <person name="Stephan R."/>
            <person name="Stevens M.J.A."/>
        </authorList>
    </citation>
    <scope>NUCLEOTIDE SEQUENCE [LARGE SCALE GENOMIC DNA]</scope>
    <source>
        <strain evidence="1 2">CM013</strain>
    </source>
</reference>
<evidence type="ECO:0000313" key="2">
    <source>
        <dbReference type="Proteomes" id="UP000740830"/>
    </source>
</evidence>
<comment type="caution">
    <text evidence="1">The sequence shown here is derived from an EMBL/GenBank/DDBJ whole genome shotgun (WGS) entry which is preliminary data.</text>
</comment>